<dbReference type="EMBL" id="BKAJ01000146">
    <property type="protein sequence ID" value="GEP59996.1"/>
    <property type="molecule type" value="Genomic_DNA"/>
</dbReference>
<protein>
    <recommendedName>
        <fullName evidence="4">SH3b domain-containing protein</fullName>
    </recommendedName>
</protein>
<reference evidence="2 3" key="1">
    <citation type="submission" date="2019-07" db="EMBL/GenBank/DDBJ databases">
        <title>Whole genome shotgun sequence of Reyranella soli NBRC 108950.</title>
        <authorList>
            <person name="Hosoyama A."/>
            <person name="Uohara A."/>
            <person name="Ohji S."/>
            <person name="Ichikawa N."/>
        </authorList>
    </citation>
    <scope>NUCLEOTIDE SEQUENCE [LARGE SCALE GENOMIC DNA]</scope>
    <source>
        <strain evidence="2 3">NBRC 108950</strain>
    </source>
</reference>
<evidence type="ECO:0000313" key="3">
    <source>
        <dbReference type="Proteomes" id="UP000321058"/>
    </source>
</evidence>
<proteinExistence type="predicted"/>
<name>A0A512NM27_9HYPH</name>
<evidence type="ECO:0008006" key="4">
    <source>
        <dbReference type="Google" id="ProtNLM"/>
    </source>
</evidence>
<sequence>MRAPGLTVVLLGFTLATTQAAAAPLDTAGATQCEARGWAKDKDPKGSNIRNAPRADAPVIGHLAPLTKIAADEWTGVEFDIVGSKGGWLLIKEPTPADGMTLDAEHAADGRGWIWGGLVGTQLATVPLRSGPRRDTPAVARFKGDNWGPDSVAVSAIHGCEGKYVEVTATPIGGKTLRGWSFAPCSAQLTTCDGWRQED</sequence>
<accession>A0A512NM27</accession>
<feature type="chain" id="PRO_5021960759" description="SH3b domain-containing protein" evidence="1">
    <location>
        <begin position="23"/>
        <end position="199"/>
    </location>
</feature>
<dbReference type="OrthoDB" id="7596208at2"/>
<dbReference type="RefSeq" id="WP_147155364.1">
    <property type="nucleotide sequence ID" value="NZ_BKAJ01000146.1"/>
</dbReference>
<dbReference type="Proteomes" id="UP000321058">
    <property type="component" value="Unassembled WGS sequence"/>
</dbReference>
<gene>
    <name evidence="2" type="ORF">RSO01_71620</name>
</gene>
<comment type="caution">
    <text evidence="2">The sequence shown here is derived from an EMBL/GenBank/DDBJ whole genome shotgun (WGS) entry which is preliminary data.</text>
</comment>
<keyword evidence="3" id="KW-1185">Reference proteome</keyword>
<organism evidence="2 3">
    <name type="scientific">Reyranella soli</name>
    <dbReference type="NCBI Taxonomy" id="1230389"/>
    <lineage>
        <taxon>Bacteria</taxon>
        <taxon>Pseudomonadati</taxon>
        <taxon>Pseudomonadota</taxon>
        <taxon>Alphaproteobacteria</taxon>
        <taxon>Hyphomicrobiales</taxon>
        <taxon>Reyranellaceae</taxon>
        <taxon>Reyranella</taxon>
    </lineage>
</organism>
<keyword evidence="1" id="KW-0732">Signal</keyword>
<feature type="signal peptide" evidence="1">
    <location>
        <begin position="1"/>
        <end position="22"/>
    </location>
</feature>
<dbReference type="AlphaFoldDB" id="A0A512NM27"/>
<evidence type="ECO:0000313" key="2">
    <source>
        <dbReference type="EMBL" id="GEP59996.1"/>
    </source>
</evidence>
<evidence type="ECO:0000256" key="1">
    <source>
        <dbReference type="SAM" id="SignalP"/>
    </source>
</evidence>